<comment type="catalytic activity">
    <reaction evidence="14">
        <text>an organic molecule + reduced [NADPH--hemoprotein reductase] + O2 = an alcohol + oxidized [NADPH--hemoprotein reductase] + H2O + H(+)</text>
        <dbReference type="Rhea" id="RHEA:17149"/>
        <dbReference type="Rhea" id="RHEA-COMP:11964"/>
        <dbReference type="Rhea" id="RHEA-COMP:11965"/>
        <dbReference type="ChEBI" id="CHEBI:15377"/>
        <dbReference type="ChEBI" id="CHEBI:15378"/>
        <dbReference type="ChEBI" id="CHEBI:15379"/>
        <dbReference type="ChEBI" id="CHEBI:30879"/>
        <dbReference type="ChEBI" id="CHEBI:57618"/>
        <dbReference type="ChEBI" id="CHEBI:58210"/>
        <dbReference type="ChEBI" id="CHEBI:142491"/>
        <dbReference type="EC" id="1.14.14.1"/>
    </reaction>
</comment>
<keyword evidence="6 15" id="KW-0349">Heme</keyword>
<keyword evidence="17" id="KW-1185">Reference proteome</keyword>
<name>A0A0L7L0W5_OPEBR</name>
<dbReference type="PANTHER" id="PTHR24292">
    <property type="entry name" value="CYTOCHROME P450"/>
    <property type="match status" value="1"/>
</dbReference>
<evidence type="ECO:0000256" key="5">
    <source>
        <dbReference type="ARBA" id="ARBA00012109"/>
    </source>
</evidence>
<dbReference type="FunFam" id="1.10.630.10:FF:000042">
    <property type="entry name" value="Cytochrome P450"/>
    <property type="match status" value="2"/>
</dbReference>
<comment type="caution">
    <text evidence="16">The sequence shown here is derived from an EMBL/GenBank/DDBJ whole genome shotgun (WGS) entry which is preliminary data.</text>
</comment>
<evidence type="ECO:0000256" key="11">
    <source>
        <dbReference type="ARBA" id="ARBA00023004"/>
    </source>
</evidence>
<protein>
    <recommendedName>
        <fullName evidence="5">unspecific monooxygenase</fullName>
        <ecNumber evidence="5">1.14.14.1</ecNumber>
    </recommendedName>
</protein>
<keyword evidence="12" id="KW-0503">Monooxygenase</keyword>
<dbReference type="PANTHER" id="PTHR24292:SF54">
    <property type="entry name" value="CYP9F3-RELATED"/>
    <property type="match status" value="1"/>
</dbReference>
<evidence type="ECO:0000256" key="3">
    <source>
        <dbReference type="ARBA" id="ARBA00004406"/>
    </source>
</evidence>
<keyword evidence="7 15" id="KW-0479">Metal-binding</keyword>
<dbReference type="AlphaFoldDB" id="A0A0L7L0W5"/>
<dbReference type="Pfam" id="PF00067">
    <property type="entry name" value="p450"/>
    <property type="match status" value="2"/>
</dbReference>
<dbReference type="PRINTS" id="PR00385">
    <property type="entry name" value="P450"/>
</dbReference>
<organism evidence="16 17">
    <name type="scientific">Operophtera brumata</name>
    <name type="common">Winter moth</name>
    <name type="synonym">Phalaena brumata</name>
    <dbReference type="NCBI Taxonomy" id="104452"/>
    <lineage>
        <taxon>Eukaryota</taxon>
        <taxon>Metazoa</taxon>
        <taxon>Ecdysozoa</taxon>
        <taxon>Arthropoda</taxon>
        <taxon>Hexapoda</taxon>
        <taxon>Insecta</taxon>
        <taxon>Pterygota</taxon>
        <taxon>Neoptera</taxon>
        <taxon>Endopterygota</taxon>
        <taxon>Lepidoptera</taxon>
        <taxon>Glossata</taxon>
        <taxon>Ditrysia</taxon>
        <taxon>Geometroidea</taxon>
        <taxon>Geometridae</taxon>
        <taxon>Larentiinae</taxon>
        <taxon>Operophtera</taxon>
    </lineage>
</organism>
<evidence type="ECO:0000256" key="2">
    <source>
        <dbReference type="ARBA" id="ARBA00004174"/>
    </source>
</evidence>
<dbReference type="PRINTS" id="PR00464">
    <property type="entry name" value="EP450II"/>
</dbReference>
<feature type="binding site" description="axial binding residue" evidence="15">
    <location>
        <position position="967"/>
    </location>
    <ligand>
        <name>heme</name>
        <dbReference type="ChEBI" id="CHEBI:30413"/>
    </ligand>
    <ligandPart>
        <name>Fe</name>
        <dbReference type="ChEBI" id="CHEBI:18248"/>
    </ligandPart>
</feature>
<evidence type="ECO:0000256" key="10">
    <source>
        <dbReference type="ARBA" id="ARBA00023002"/>
    </source>
</evidence>
<evidence type="ECO:0000313" key="16">
    <source>
        <dbReference type="EMBL" id="KOB69138.1"/>
    </source>
</evidence>
<gene>
    <name evidence="16" type="ORF">OBRU01_17272</name>
</gene>
<comment type="cofactor">
    <cofactor evidence="1 15">
        <name>heme</name>
        <dbReference type="ChEBI" id="CHEBI:30413"/>
    </cofactor>
</comment>
<dbReference type="GO" id="GO:0005789">
    <property type="term" value="C:endoplasmic reticulum membrane"/>
    <property type="evidence" value="ECO:0007669"/>
    <property type="project" value="UniProtKB-SubCell"/>
</dbReference>
<dbReference type="GO" id="GO:0020037">
    <property type="term" value="F:heme binding"/>
    <property type="evidence" value="ECO:0007669"/>
    <property type="project" value="InterPro"/>
</dbReference>
<dbReference type="PROSITE" id="PS00086">
    <property type="entry name" value="CYTOCHROME_P450"/>
    <property type="match status" value="2"/>
</dbReference>
<keyword evidence="11 15" id="KW-0408">Iron</keyword>
<keyword evidence="10" id="KW-0560">Oxidoreductase</keyword>
<dbReference type="CDD" id="cd11056">
    <property type="entry name" value="CYP6-like"/>
    <property type="match status" value="2"/>
</dbReference>
<dbReference type="EMBL" id="JTDY01003692">
    <property type="protein sequence ID" value="KOB69138.1"/>
    <property type="molecule type" value="Genomic_DNA"/>
</dbReference>
<dbReference type="InterPro" id="IPR036396">
    <property type="entry name" value="Cyt_P450_sf"/>
</dbReference>
<evidence type="ECO:0000256" key="13">
    <source>
        <dbReference type="ARBA" id="ARBA00023136"/>
    </source>
</evidence>
<evidence type="ECO:0000256" key="15">
    <source>
        <dbReference type="PIRSR" id="PIRSR602402-1"/>
    </source>
</evidence>
<dbReference type="EC" id="1.14.14.1" evidence="5"/>
<comment type="subcellular location">
    <subcellularLocation>
        <location evidence="3">Endoplasmic reticulum membrane</location>
        <topology evidence="3">Peripheral membrane protein</topology>
    </subcellularLocation>
    <subcellularLocation>
        <location evidence="2">Microsome membrane</location>
        <topology evidence="2">Peripheral membrane protein</topology>
    </subcellularLocation>
</comment>
<evidence type="ECO:0000256" key="1">
    <source>
        <dbReference type="ARBA" id="ARBA00001971"/>
    </source>
</evidence>
<comment type="similarity">
    <text evidence="4">Belongs to the cytochrome P450 family.</text>
</comment>
<dbReference type="Proteomes" id="UP000037510">
    <property type="component" value="Unassembled WGS sequence"/>
</dbReference>
<dbReference type="Gene3D" id="1.10.630.10">
    <property type="entry name" value="Cytochrome P450"/>
    <property type="match status" value="2"/>
</dbReference>
<dbReference type="InterPro" id="IPR017972">
    <property type="entry name" value="Cyt_P450_CS"/>
</dbReference>
<dbReference type="SUPFAM" id="SSF48264">
    <property type="entry name" value="Cytochrome P450"/>
    <property type="match status" value="2"/>
</dbReference>
<keyword evidence="13" id="KW-0472">Membrane</keyword>
<dbReference type="InterPro" id="IPR002402">
    <property type="entry name" value="Cyt_P450_E_grp-II"/>
</dbReference>
<evidence type="ECO:0000256" key="8">
    <source>
        <dbReference type="ARBA" id="ARBA00022824"/>
    </source>
</evidence>
<accession>A0A0L7L0W5</accession>
<evidence type="ECO:0000313" key="17">
    <source>
        <dbReference type="Proteomes" id="UP000037510"/>
    </source>
</evidence>
<evidence type="ECO:0000256" key="7">
    <source>
        <dbReference type="ARBA" id="ARBA00022723"/>
    </source>
</evidence>
<evidence type="ECO:0000256" key="4">
    <source>
        <dbReference type="ARBA" id="ARBA00010617"/>
    </source>
</evidence>
<keyword evidence="9" id="KW-0492">Microsome</keyword>
<reference evidence="16 17" key="1">
    <citation type="journal article" date="2015" name="Genome Biol. Evol.">
        <title>The genome of winter moth (Operophtera brumata) provides a genomic perspective on sexual dimorphism and phenology.</title>
        <authorList>
            <person name="Derks M.F."/>
            <person name="Smit S."/>
            <person name="Salis L."/>
            <person name="Schijlen E."/>
            <person name="Bossers A."/>
            <person name="Mateman C."/>
            <person name="Pijl A.S."/>
            <person name="de Ridder D."/>
            <person name="Groenen M.A."/>
            <person name="Visser M.E."/>
            <person name="Megens H.J."/>
        </authorList>
    </citation>
    <scope>NUCLEOTIDE SEQUENCE [LARGE SCALE GENOMIC DNA]</scope>
    <source>
        <strain evidence="16">WM2013NL</strain>
        <tissue evidence="16">Head and thorax</tissue>
    </source>
</reference>
<sequence length="1027" mass="117803">MFILFASLFLATLVYWYGVKTFNYWKKKGVQHEKPLPFVGNNLKQFFQKASMAMMATETYNKYPNEKVVGFYRGTAPELVIRDPEIVKRILVTDFQYFYARGFNPHKTVIEPLLKNLFFADGDLWRLIRQRFTPAFSTGKLKAMFPIITERAEKLQIITAEVSQREFYNVHELMARYTTDFIGACGFGLQTDSLSDENSQFRKLGKRIFQRSFRDAVSAMLKLIFPELCKNLTFLAPEIEENMNHLVQAVLKEKGYEPSGRNDFIDLLLELKKKGKIIGESIETKNTDGSPKIVELELSDLLMTAQVFVFFGAGFETSSTASSFTLHQLAFDPEYQEKVQKQIDEVLARHDNKITYDAVKEMTYLEMAFYESMRMYPSVAYLVRMCTVPQYTIPEIGLTINEGVKVMIPIQAFHRDPKYFRNPKKFDPERFRDGAVKDYIRNFQFLPFGEGPRSCVGEYTQFVAFHPTTAKPKNNALSQSDAIKPAACSVKEPLPEPTGIVSEGFVGGLPLKVEKRQPKFFLIVLFYWYGVRTFDYWKKRGIQYEKPLPFVGNYLQHFLQRASIAMVGAEIYNKYPNEKVVGIFRTTTPELVVRDPEIIKRIVVTDFQSFYGRGFNPHKTVIEPLAKNLFLADGDLWKLLRQRFTPAFSSGKLKAMFPLITERAEKLQIIVEEATNKEYYDVRELMARYTTDFIGACGFGIQSDSLSNENSQFRKLGKRIFERRPRDALSAALKLIFPELCKNLTFLAPEIEENMNFLVQAVLKERDNELSGRNDFIDLLLELKKKGKMVGDSIETKNADGSPKTVQIEFSDVIMTAQVFVFFAAGYETSSTATSYTLHQLAFHPEYQEKIQKEIDEVLARHGNKITYDAVKEMTYLEMAFYESMRMYPSVAYLVRKCQVPQYTIPEIGLTINEGVNIMIPTQAIQRDAKYFRDPEKFDPERFSEGVAKDYIRNFVFLPFGEGPRACVGARLGQMQSMAGLAAILQKFTVEPATCTVREPEPDPTGIVSEAFVGGLPLKVKKRELKT</sequence>
<dbReference type="GO" id="GO:0016712">
    <property type="term" value="F:oxidoreductase activity, acting on paired donors, with incorporation or reduction of molecular oxygen, reduced flavin or flavoprotein as one donor, and incorporation of one atom of oxygen"/>
    <property type="evidence" value="ECO:0007669"/>
    <property type="project" value="UniProtKB-EC"/>
</dbReference>
<dbReference type="STRING" id="104452.A0A0L7L0W5"/>
<proteinExistence type="inferred from homology"/>
<dbReference type="InterPro" id="IPR001128">
    <property type="entry name" value="Cyt_P450"/>
</dbReference>
<dbReference type="InterPro" id="IPR050476">
    <property type="entry name" value="Insect_CytP450_Detox"/>
</dbReference>
<dbReference type="GO" id="GO:0005506">
    <property type="term" value="F:iron ion binding"/>
    <property type="evidence" value="ECO:0007669"/>
    <property type="project" value="InterPro"/>
</dbReference>
<keyword evidence="8" id="KW-0256">Endoplasmic reticulum</keyword>
<evidence type="ECO:0000256" key="9">
    <source>
        <dbReference type="ARBA" id="ARBA00022848"/>
    </source>
</evidence>
<evidence type="ECO:0000256" key="6">
    <source>
        <dbReference type="ARBA" id="ARBA00022617"/>
    </source>
</evidence>
<evidence type="ECO:0000256" key="14">
    <source>
        <dbReference type="ARBA" id="ARBA00047827"/>
    </source>
</evidence>
<evidence type="ECO:0000256" key="12">
    <source>
        <dbReference type="ARBA" id="ARBA00023033"/>
    </source>
</evidence>